<dbReference type="GO" id="GO:0006624">
    <property type="term" value="P:vacuolar protein processing"/>
    <property type="evidence" value="ECO:0007669"/>
    <property type="project" value="TreeGrafter"/>
</dbReference>
<comment type="subcellular location">
    <subcellularLocation>
        <location evidence="1">Endoplasmic reticulum membrane</location>
        <topology evidence="1">Multi-pass membrane protein</topology>
    </subcellularLocation>
</comment>
<dbReference type="AlphaFoldDB" id="S4PJE3"/>
<reference evidence="9" key="1">
    <citation type="journal article" date="2013" name="BMC Genomics">
        <title>Unscrambling butterfly oogenesis.</title>
        <authorList>
            <person name="Carter J.M."/>
            <person name="Baker S.C."/>
            <person name="Pink R."/>
            <person name="Carter D.R."/>
            <person name="Collins A."/>
            <person name="Tomlin J."/>
            <person name="Gibbs M."/>
            <person name="Breuker C.J."/>
        </authorList>
    </citation>
    <scope>NUCLEOTIDE SEQUENCE</scope>
    <source>
        <tissue evidence="9">Ovary</tissue>
    </source>
</reference>
<comment type="similarity">
    <text evidence="2">Belongs to the TMEM208 family.</text>
</comment>
<keyword evidence="4 8" id="KW-0812">Transmembrane</keyword>
<evidence type="ECO:0000313" key="9">
    <source>
        <dbReference type="EMBL" id="JAA87560.1"/>
    </source>
</evidence>
<evidence type="ECO:0000256" key="5">
    <source>
        <dbReference type="ARBA" id="ARBA00022824"/>
    </source>
</evidence>
<feature type="transmembrane region" description="Helical" evidence="8">
    <location>
        <begin position="25"/>
        <end position="45"/>
    </location>
</feature>
<keyword evidence="6 8" id="KW-1133">Transmembrane helix</keyword>
<dbReference type="GO" id="GO:0005789">
    <property type="term" value="C:endoplasmic reticulum membrane"/>
    <property type="evidence" value="ECO:0007669"/>
    <property type="project" value="UniProtKB-SubCell"/>
</dbReference>
<reference evidence="9" key="2">
    <citation type="submission" date="2013-05" db="EMBL/GenBank/DDBJ databases">
        <authorList>
            <person name="Carter J.-M."/>
            <person name="Baker S.C."/>
            <person name="Pink R."/>
            <person name="Carter D.R.F."/>
            <person name="Collins A."/>
            <person name="Tomlin J."/>
            <person name="Gibbs M."/>
            <person name="Breuker C.J."/>
        </authorList>
    </citation>
    <scope>NUCLEOTIDE SEQUENCE</scope>
    <source>
        <tissue evidence="9">Ovary</tissue>
    </source>
</reference>
<keyword evidence="5" id="KW-0256">Endoplasmic reticulum</keyword>
<dbReference type="PANTHER" id="PTHR13505">
    <property type="entry name" value="TRANSMEMBRANE PROTEIN 208"/>
    <property type="match status" value="1"/>
</dbReference>
<evidence type="ECO:0000256" key="4">
    <source>
        <dbReference type="ARBA" id="ARBA00022692"/>
    </source>
</evidence>
<protein>
    <recommendedName>
        <fullName evidence="3">Transmembrane protein 208</fullName>
    </recommendedName>
</protein>
<dbReference type="EMBL" id="GAIX01005000">
    <property type="protein sequence ID" value="JAA87560.1"/>
    <property type="molecule type" value="Transcribed_RNA"/>
</dbReference>
<evidence type="ECO:0000256" key="8">
    <source>
        <dbReference type="SAM" id="Phobius"/>
    </source>
</evidence>
<dbReference type="InterPro" id="IPR008506">
    <property type="entry name" value="SND2/TMEM208"/>
</dbReference>
<keyword evidence="7 8" id="KW-0472">Membrane</keyword>
<organism evidence="9">
    <name type="scientific">Pararge aegeria</name>
    <name type="common">speckled wood butterfly</name>
    <dbReference type="NCBI Taxonomy" id="116150"/>
    <lineage>
        <taxon>Eukaryota</taxon>
        <taxon>Metazoa</taxon>
        <taxon>Ecdysozoa</taxon>
        <taxon>Arthropoda</taxon>
        <taxon>Hexapoda</taxon>
        <taxon>Insecta</taxon>
        <taxon>Pterygota</taxon>
        <taxon>Neoptera</taxon>
        <taxon>Endopterygota</taxon>
        <taxon>Lepidoptera</taxon>
        <taxon>Glossata</taxon>
        <taxon>Ditrysia</taxon>
        <taxon>Papilionoidea</taxon>
        <taxon>Nymphalidae</taxon>
        <taxon>Satyrinae</taxon>
        <taxon>Satyrini</taxon>
        <taxon>Parargina</taxon>
        <taxon>Pararge</taxon>
    </lineage>
</organism>
<evidence type="ECO:0000256" key="6">
    <source>
        <dbReference type="ARBA" id="ARBA00022989"/>
    </source>
</evidence>
<feature type="transmembrane region" description="Helical" evidence="8">
    <location>
        <begin position="105"/>
        <end position="128"/>
    </location>
</feature>
<accession>S4PJE3</accession>
<name>S4PJE3_9NEOP</name>
<dbReference type="Pfam" id="PF05620">
    <property type="entry name" value="TMEM208_SND2"/>
    <property type="match status" value="1"/>
</dbReference>
<evidence type="ECO:0000256" key="7">
    <source>
        <dbReference type="ARBA" id="ARBA00023136"/>
    </source>
</evidence>
<evidence type="ECO:0000256" key="2">
    <source>
        <dbReference type="ARBA" id="ARBA00009950"/>
    </source>
</evidence>
<feature type="transmembrane region" description="Helical" evidence="8">
    <location>
        <begin position="52"/>
        <end position="74"/>
    </location>
</feature>
<dbReference type="GO" id="GO:0005773">
    <property type="term" value="C:vacuole"/>
    <property type="evidence" value="ECO:0007669"/>
    <property type="project" value="GOC"/>
</dbReference>
<proteinExistence type="inferred from homology"/>
<sequence length="174" mass="20027">MPPKVKVPTKGAKQILTENAATVSFYRNMALGAGAAYNLATLAFYYDSMTTLGIVMNAFVIGIYTLCYQTMLYISRPTYYENSQLMDPGVDLNMEGGMGEHVKDVIILSSVTHLLAIFSNYFWLLLLLMPLRAVWLLWTNILGPWFFQSEPVEYELDEKKKRKMERKMNKHNYQ</sequence>
<evidence type="ECO:0000256" key="3">
    <source>
        <dbReference type="ARBA" id="ARBA00015033"/>
    </source>
</evidence>
<dbReference type="PANTHER" id="PTHR13505:SF7">
    <property type="entry name" value="TRANSMEMBRANE PROTEIN 208"/>
    <property type="match status" value="1"/>
</dbReference>
<evidence type="ECO:0000256" key="1">
    <source>
        <dbReference type="ARBA" id="ARBA00004477"/>
    </source>
</evidence>